<dbReference type="Proteomes" id="UP000740926">
    <property type="component" value="Unassembled WGS sequence"/>
</dbReference>
<feature type="region of interest" description="Disordered" evidence="1">
    <location>
        <begin position="50"/>
        <end position="70"/>
    </location>
</feature>
<reference evidence="2 3" key="1">
    <citation type="journal article" date="2020" name="Microb. Genom.">
        <title>Genetic diversity of clinical and environmental Mucorales isolates obtained from an investigation of mucormycosis cases among solid organ transplant recipients.</title>
        <authorList>
            <person name="Nguyen M.H."/>
            <person name="Kaul D."/>
            <person name="Muto C."/>
            <person name="Cheng S.J."/>
            <person name="Richter R.A."/>
            <person name="Bruno V.M."/>
            <person name="Liu G."/>
            <person name="Beyhan S."/>
            <person name="Sundermann A.J."/>
            <person name="Mounaud S."/>
            <person name="Pasculle A.W."/>
            <person name="Nierman W.C."/>
            <person name="Driscoll E."/>
            <person name="Cumbie R."/>
            <person name="Clancy C.J."/>
            <person name="Dupont C.L."/>
        </authorList>
    </citation>
    <scope>NUCLEOTIDE SEQUENCE [LARGE SCALE GENOMIC DNA]</scope>
    <source>
        <strain evidence="2 3">GL24</strain>
    </source>
</reference>
<comment type="caution">
    <text evidence="2">The sequence shown here is derived from an EMBL/GenBank/DDBJ whole genome shotgun (WGS) entry which is preliminary data.</text>
</comment>
<gene>
    <name evidence="2" type="ORF">G6F50_014916</name>
</gene>
<keyword evidence="3" id="KW-1185">Reference proteome</keyword>
<protein>
    <submittedName>
        <fullName evidence="2">Uncharacterized protein</fullName>
    </submittedName>
</protein>
<sequence>MDFDVPAQRIHASQQGLPARGGKLGHGQADQIQADAHHAGVGQGLQFAVGDAGGDDRHATQASRGGAQGVQQVAVVGA</sequence>
<dbReference type="AlphaFoldDB" id="A0A9P6Y179"/>
<organism evidence="2 3">
    <name type="scientific">Rhizopus delemar</name>
    <dbReference type="NCBI Taxonomy" id="936053"/>
    <lineage>
        <taxon>Eukaryota</taxon>
        <taxon>Fungi</taxon>
        <taxon>Fungi incertae sedis</taxon>
        <taxon>Mucoromycota</taxon>
        <taxon>Mucoromycotina</taxon>
        <taxon>Mucoromycetes</taxon>
        <taxon>Mucorales</taxon>
        <taxon>Mucorineae</taxon>
        <taxon>Rhizopodaceae</taxon>
        <taxon>Rhizopus</taxon>
    </lineage>
</organism>
<name>A0A9P6Y179_9FUNG</name>
<proteinExistence type="predicted"/>
<feature type="compositionally biased region" description="Low complexity" evidence="1">
    <location>
        <begin position="61"/>
        <end position="70"/>
    </location>
</feature>
<dbReference type="EMBL" id="JAANIU010007637">
    <property type="protein sequence ID" value="KAG1537137.1"/>
    <property type="molecule type" value="Genomic_DNA"/>
</dbReference>
<accession>A0A9P6Y179</accession>
<evidence type="ECO:0000313" key="2">
    <source>
        <dbReference type="EMBL" id="KAG1537137.1"/>
    </source>
</evidence>
<evidence type="ECO:0000256" key="1">
    <source>
        <dbReference type="SAM" id="MobiDB-lite"/>
    </source>
</evidence>
<evidence type="ECO:0000313" key="3">
    <source>
        <dbReference type="Proteomes" id="UP000740926"/>
    </source>
</evidence>
<feature type="region of interest" description="Disordered" evidence="1">
    <location>
        <begin position="1"/>
        <end position="27"/>
    </location>
</feature>